<dbReference type="AlphaFoldDB" id="A0AAJ0DNY7"/>
<accession>A0AAJ0DNY7</accession>
<gene>
    <name evidence="2" type="ORF">LTR09_005115</name>
</gene>
<proteinExistence type="predicted"/>
<reference evidence="2" key="1">
    <citation type="submission" date="2023-04" db="EMBL/GenBank/DDBJ databases">
        <title>Black Yeasts Isolated from many extreme environments.</title>
        <authorList>
            <person name="Coleine C."/>
            <person name="Stajich J.E."/>
            <person name="Selbmann L."/>
        </authorList>
    </citation>
    <scope>NUCLEOTIDE SEQUENCE</scope>
    <source>
        <strain evidence="2">CCFEE 5312</strain>
    </source>
</reference>
<sequence>MAIRIHDYIRYLHHNLSRNDPISHRDYILLMNLVDYLTFGDLGARVNKNALKQTSKTAVCNLLTDEDKIHINTAENVMHAEMAICVSIISFALKKPINVSMTRSWRGMYGVINIAADFDKPTLRSVVVTLAQALLFAVSPVVLALSYLSIKNHSSVLLACPCEFGEGGDDRDDTRSRPSGTCVTLQLVSAGFLLG</sequence>
<keyword evidence="3" id="KW-1185">Reference proteome</keyword>
<evidence type="ECO:0000313" key="3">
    <source>
        <dbReference type="Proteomes" id="UP001271007"/>
    </source>
</evidence>
<keyword evidence="1" id="KW-0812">Transmembrane</keyword>
<dbReference type="EMBL" id="JAWDJX010000014">
    <property type="protein sequence ID" value="KAK3053835.1"/>
    <property type="molecule type" value="Genomic_DNA"/>
</dbReference>
<keyword evidence="1" id="KW-1133">Transmembrane helix</keyword>
<organism evidence="2 3">
    <name type="scientific">Extremus antarcticus</name>
    <dbReference type="NCBI Taxonomy" id="702011"/>
    <lineage>
        <taxon>Eukaryota</taxon>
        <taxon>Fungi</taxon>
        <taxon>Dikarya</taxon>
        <taxon>Ascomycota</taxon>
        <taxon>Pezizomycotina</taxon>
        <taxon>Dothideomycetes</taxon>
        <taxon>Dothideomycetidae</taxon>
        <taxon>Mycosphaerellales</taxon>
        <taxon>Extremaceae</taxon>
        <taxon>Extremus</taxon>
    </lineage>
</organism>
<evidence type="ECO:0000256" key="1">
    <source>
        <dbReference type="SAM" id="Phobius"/>
    </source>
</evidence>
<dbReference type="Proteomes" id="UP001271007">
    <property type="component" value="Unassembled WGS sequence"/>
</dbReference>
<name>A0AAJ0DNY7_9PEZI</name>
<evidence type="ECO:0000313" key="2">
    <source>
        <dbReference type="EMBL" id="KAK3053835.1"/>
    </source>
</evidence>
<protein>
    <submittedName>
        <fullName evidence="2">Uncharacterized protein</fullName>
    </submittedName>
</protein>
<feature type="transmembrane region" description="Helical" evidence="1">
    <location>
        <begin position="126"/>
        <end position="150"/>
    </location>
</feature>
<keyword evidence="1" id="KW-0472">Membrane</keyword>
<comment type="caution">
    <text evidence="2">The sequence shown here is derived from an EMBL/GenBank/DDBJ whole genome shotgun (WGS) entry which is preliminary data.</text>
</comment>